<feature type="domain" description="Piezo transmembrane helical unit" evidence="3">
    <location>
        <begin position="632"/>
        <end position="766"/>
    </location>
</feature>
<feature type="compositionally biased region" description="Low complexity" evidence="2">
    <location>
        <begin position="243"/>
        <end position="266"/>
    </location>
</feature>
<dbReference type="STRING" id="70667.A0A183T904"/>
<feature type="region of interest" description="Disordered" evidence="2">
    <location>
        <begin position="786"/>
        <end position="811"/>
    </location>
</feature>
<dbReference type="PANTHER" id="PTHR13167:SF25">
    <property type="entry name" value="PIEZO-TYPE MECHANOSENSITIVE ION CHANNEL COMPONENT"/>
    <property type="match status" value="1"/>
</dbReference>
<dbReference type="OrthoDB" id="303066at2759"/>
<evidence type="ECO:0000259" key="3">
    <source>
        <dbReference type="Pfam" id="PF23188"/>
    </source>
</evidence>
<reference evidence="4 5" key="2">
    <citation type="submission" date="2018-11" db="EMBL/GenBank/DDBJ databases">
        <authorList>
            <consortium name="Pathogen Informatics"/>
        </authorList>
    </citation>
    <scope>NUCLEOTIDE SEQUENCE [LARGE SCALE GENOMIC DNA]</scope>
    <source>
        <strain evidence="4 5">NST_G2</strain>
    </source>
</reference>
<dbReference type="WBParaSite" id="SSLN_0001345301-mRNA-1">
    <property type="protein sequence ID" value="SSLN_0001345301-mRNA-1"/>
    <property type="gene ID" value="SSLN_0001345301"/>
</dbReference>
<accession>A0A183T904</accession>
<feature type="compositionally biased region" description="Low complexity" evidence="2">
    <location>
        <begin position="170"/>
        <end position="187"/>
    </location>
</feature>
<protein>
    <submittedName>
        <fullName evidence="6">HP domain-containing protein</fullName>
    </submittedName>
</protein>
<dbReference type="Proteomes" id="UP000275846">
    <property type="component" value="Unassembled WGS sequence"/>
</dbReference>
<feature type="coiled-coil region" evidence="1">
    <location>
        <begin position="1"/>
        <end position="28"/>
    </location>
</feature>
<dbReference type="InterPro" id="IPR027272">
    <property type="entry name" value="Piezo"/>
</dbReference>
<dbReference type="GO" id="GO:0050982">
    <property type="term" value="P:detection of mechanical stimulus"/>
    <property type="evidence" value="ECO:0007669"/>
    <property type="project" value="TreeGrafter"/>
</dbReference>
<dbReference type="GO" id="GO:0042391">
    <property type="term" value="P:regulation of membrane potential"/>
    <property type="evidence" value="ECO:0007669"/>
    <property type="project" value="TreeGrafter"/>
</dbReference>
<dbReference type="GO" id="GO:0005886">
    <property type="term" value="C:plasma membrane"/>
    <property type="evidence" value="ECO:0007669"/>
    <property type="project" value="TreeGrafter"/>
</dbReference>
<dbReference type="GO" id="GO:0005261">
    <property type="term" value="F:monoatomic cation channel activity"/>
    <property type="evidence" value="ECO:0007669"/>
    <property type="project" value="TreeGrafter"/>
</dbReference>
<evidence type="ECO:0000313" key="4">
    <source>
        <dbReference type="EMBL" id="VDL99337.1"/>
    </source>
</evidence>
<name>A0A183T904_SCHSO</name>
<keyword evidence="5" id="KW-1185">Reference proteome</keyword>
<evidence type="ECO:0000256" key="1">
    <source>
        <dbReference type="SAM" id="Coils"/>
    </source>
</evidence>
<proteinExistence type="predicted"/>
<feature type="region of interest" description="Disordered" evidence="2">
    <location>
        <begin position="54"/>
        <end position="198"/>
    </location>
</feature>
<keyword evidence="1" id="KW-0175">Coiled coil</keyword>
<feature type="compositionally biased region" description="Polar residues" evidence="2">
    <location>
        <begin position="333"/>
        <end position="343"/>
    </location>
</feature>
<dbReference type="AlphaFoldDB" id="A0A183T904"/>
<dbReference type="Pfam" id="PF23188">
    <property type="entry name" value="THU_Piezo1"/>
    <property type="match status" value="1"/>
</dbReference>
<feature type="compositionally biased region" description="Acidic residues" evidence="2">
    <location>
        <begin position="56"/>
        <end position="67"/>
    </location>
</feature>
<feature type="compositionally biased region" description="Polar residues" evidence="2">
    <location>
        <begin position="302"/>
        <end position="325"/>
    </location>
</feature>
<feature type="compositionally biased region" description="Basic and acidic residues" evidence="2">
    <location>
        <begin position="69"/>
        <end position="96"/>
    </location>
</feature>
<evidence type="ECO:0000313" key="6">
    <source>
        <dbReference type="WBParaSite" id="SSLN_0001345301-mRNA-1"/>
    </source>
</evidence>
<sequence>MQDINEQAVKERRDLERVSKKLEKIAARQKQLGKNAANINEHYILIRSGDYYLFEGDPEEEEQDSGSDGDTKSGHQRAFDPDFEQRARKGSEKTDRWTGGGRGLSGELDSSGYKMQRQHLRDAWPSIEPNNLDVLGHYTDPYTSDRPTGKHRPESGRKDRRRKVSKGLERSGNLSSSSDDYISAPSQQLNSIKPGYKSHRRLASYPETYVCPPDSHKSTQEAIEMRALNRRGTRFRTRMAADAAQSSSRGSHSAAAGATAAVGASSFEPKQSGEAVDKSSSLGHRRIASAGSITPLSDPPARTSNLPVSSSAQPISTTNKSSANAPKTGEVPSPNTGVSRPSFTNMPCITAVDLIFQKTDRPLNEHRSASHRLRVGEFTDRSLSHRGPLERRLKSRPKLMKSESLEQSAYIEPCEGKLVAQDSGIELLPLQDRQTVAAGGASRQASVVEEIVIPTEDVHRTSRTTEKESFWSRFKASCLICHMFFLSTIDRTIRLLNGVTREHRRVRRTIDLEKRMVKRRVLAIVEKSPEDTQVDLESIVLEVISGNRSPYRSNALPNENNITSDLRRRHHSRYSVDERSVNNSSLLLLKQSDVFSMEEAREAEYQLREKAFRRSRSSFFLLFIAIGNLVVVHSELFCYVILVLNHMRSANVLSLVCPLMVFLWAMLSVPRPTKTFWITLITYTEVGLIAFLLLSACVVIIIKYIFQFRFIAFNDPKEVSSSLSKTHWLPGIFGIEKAPSYAIWDLIQLLFIFLHRSYLKNHGLWRDDTEFRQDLDRVVEANKASYTGGGASHHVGDETSRGSHSTYVNTQSSSRFNPVAKLRRFYSKMTDPRYNKKVDVYVYMFICEFLSFWIIIFGYQSFGPSVSGFKHFY</sequence>
<feature type="compositionally biased region" description="Polar residues" evidence="2">
    <location>
        <begin position="802"/>
        <end position="811"/>
    </location>
</feature>
<dbReference type="GO" id="GO:0008381">
    <property type="term" value="F:mechanosensitive monoatomic ion channel activity"/>
    <property type="evidence" value="ECO:0007669"/>
    <property type="project" value="InterPro"/>
</dbReference>
<reference evidence="6" key="1">
    <citation type="submission" date="2016-06" db="UniProtKB">
        <authorList>
            <consortium name="WormBaseParasite"/>
        </authorList>
    </citation>
    <scope>IDENTIFICATION</scope>
</reference>
<organism evidence="6">
    <name type="scientific">Schistocephalus solidus</name>
    <name type="common">Tapeworm</name>
    <dbReference type="NCBI Taxonomy" id="70667"/>
    <lineage>
        <taxon>Eukaryota</taxon>
        <taxon>Metazoa</taxon>
        <taxon>Spiralia</taxon>
        <taxon>Lophotrochozoa</taxon>
        <taxon>Platyhelminthes</taxon>
        <taxon>Cestoda</taxon>
        <taxon>Eucestoda</taxon>
        <taxon>Diphyllobothriidea</taxon>
        <taxon>Diphyllobothriidae</taxon>
        <taxon>Schistocephalus</taxon>
    </lineage>
</organism>
<feature type="region of interest" description="Disordered" evidence="2">
    <location>
        <begin position="230"/>
        <end position="343"/>
    </location>
</feature>
<evidence type="ECO:0000313" key="5">
    <source>
        <dbReference type="Proteomes" id="UP000275846"/>
    </source>
</evidence>
<evidence type="ECO:0000256" key="2">
    <source>
        <dbReference type="SAM" id="MobiDB-lite"/>
    </source>
</evidence>
<dbReference type="PANTHER" id="PTHR13167">
    <property type="entry name" value="PIEZO-TYPE MECHANOSENSITIVE ION CHANNEL COMPONENT"/>
    <property type="match status" value="1"/>
</dbReference>
<gene>
    <name evidence="4" type="ORF">SSLN_LOCUS12952</name>
</gene>
<feature type="compositionally biased region" description="Basic and acidic residues" evidence="2">
    <location>
        <begin position="147"/>
        <end position="157"/>
    </location>
</feature>
<dbReference type="InterPro" id="IPR056768">
    <property type="entry name" value="THU_Piezo"/>
</dbReference>
<dbReference type="EMBL" id="UYSU01037669">
    <property type="protein sequence ID" value="VDL99337.1"/>
    <property type="molecule type" value="Genomic_DNA"/>
</dbReference>
<dbReference type="GO" id="GO:0071260">
    <property type="term" value="P:cellular response to mechanical stimulus"/>
    <property type="evidence" value="ECO:0007669"/>
    <property type="project" value="TreeGrafter"/>
</dbReference>